<keyword evidence="3 10" id="KW-0812">Transmembrane</keyword>
<keyword evidence="5 11" id="KW-1133">Transmembrane helix</keyword>
<dbReference type="InterPro" id="IPR000725">
    <property type="entry name" value="Olfact_rcpt"/>
</dbReference>
<reference evidence="13" key="1">
    <citation type="submission" date="2025-08" db="UniProtKB">
        <authorList>
            <consortium name="Ensembl"/>
        </authorList>
    </citation>
    <scope>IDENTIFICATION</scope>
</reference>
<comment type="subcellular location">
    <subcellularLocation>
        <location evidence="11">Cell membrane</location>
        <topology evidence="11">Multi-pass membrane protein</topology>
    </subcellularLocation>
    <subcellularLocation>
        <location evidence="1">Membrane</location>
        <topology evidence="1">Multi-pass membrane protein</topology>
    </subcellularLocation>
</comment>
<dbReference type="InterPro" id="IPR017452">
    <property type="entry name" value="GPCR_Rhodpsn_7TM"/>
</dbReference>
<evidence type="ECO:0000256" key="5">
    <source>
        <dbReference type="ARBA" id="ARBA00022989"/>
    </source>
</evidence>
<keyword evidence="4 11" id="KW-0552">Olfaction</keyword>
<organism evidence="13 14">
    <name type="scientific">Chelydra serpentina</name>
    <name type="common">Snapping turtle</name>
    <name type="synonym">Testudo serpentina</name>
    <dbReference type="NCBI Taxonomy" id="8475"/>
    <lineage>
        <taxon>Eukaryota</taxon>
        <taxon>Metazoa</taxon>
        <taxon>Chordata</taxon>
        <taxon>Craniata</taxon>
        <taxon>Vertebrata</taxon>
        <taxon>Euteleostomi</taxon>
        <taxon>Archelosauria</taxon>
        <taxon>Testudinata</taxon>
        <taxon>Testudines</taxon>
        <taxon>Cryptodira</taxon>
        <taxon>Durocryptodira</taxon>
        <taxon>Americhelydia</taxon>
        <taxon>Chelydroidea</taxon>
        <taxon>Chelydridae</taxon>
        <taxon>Chelydra</taxon>
    </lineage>
</organism>
<protein>
    <recommendedName>
        <fullName evidence="11">Olfactory receptor</fullName>
    </recommendedName>
</protein>
<evidence type="ECO:0000313" key="14">
    <source>
        <dbReference type="Proteomes" id="UP000694403"/>
    </source>
</evidence>
<feature type="transmembrane region" description="Helical" evidence="11">
    <location>
        <begin position="98"/>
        <end position="120"/>
    </location>
</feature>
<reference evidence="13" key="2">
    <citation type="submission" date="2025-09" db="UniProtKB">
        <authorList>
            <consortium name="Ensembl"/>
        </authorList>
    </citation>
    <scope>IDENTIFICATION</scope>
</reference>
<dbReference type="AlphaFoldDB" id="A0A8C3SM40"/>
<dbReference type="PANTHER" id="PTHR26450">
    <property type="entry name" value="OLFACTORY RECEPTOR 56B1-RELATED"/>
    <property type="match status" value="1"/>
</dbReference>
<evidence type="ECO:0000256" key="2">
    <source>
        <dbReference type="ARBA" id="ARBA00022606"/>
    </source>
</evidence>
<comment type="similarity">
    <text evidence="10">Belongs to the G-protein coupled receptor 1 family.</text>
</comment>
<dbReference type="SUPFAM" id="SSF81321">
    <property type="entry name" value="Family A G protein-coupled receptor-like"/>
    <property type="match status" value="1"/>
</dbReference>
<dbReference type="GO" id="GO:0004930">
    <property type="term" value="F:G protein-coupled receptor activity"/>
    <property type="evidence" value="ECO:0007669"/>
    <property type="project" value="UniProtKB-KW"/>
</dbReference>
<proteinExistence type="inferred from homology"/>
<dbReference type="PRINTS" id="PR00245">
    <property type="entry name" value="OLFACTORYR"/>
</dbReference>
<evidence type="ECO:0000256" key="4">
    <source>
        <dbReference type="ARBA" id="ARBA00022725"/>
    </source>
</evidence>
<dbReference type="InterPro" id="IPR000276">
    <property type="entry name" value="GPCR_Rhodpsn"/>
</dbReference>
<feature type="transmembrane region" description="Helical" evidence="11">
    <location>
        <begin position="23"/>
        <end position="49"/>
    </location>
</feature>
<evidence type="ECO:0000313" key="13">
    <source>
        <dbReference type="Ensembl" id="ENSCSRP00000016138.1"/>
    </source>
</evidence>
<dbReference type="SMART" id="SM01381">
    <property type="entry name" value="7TM_GPCR_Srsx"/>
    <property type="match status" value="1"/>
</dbReference>
<dbReference type="Proteomes" id="UP000694403">
    <property type="component" value="Unplaced"/>
</dbReference>
<dbReference type="PROSITE" id="PS00237">
    <property type="entry name" value="G_PROTEIN_RECEP_F1_1"/>
    <property type="match status" value="1"/>
</dbReference>
<feature type="domain" description="G-protein coupled receptors family 1 profile" evidence="12">
    <location>
        <begin position="41"/>
        <end position="292"/>
    </location>
</feature>
<evidence type="ECO:0000256" key="1">
    <source>
        <dbReference type="ARBA" id="ARBA00004141"/>
    </source>
</evidence>
<feature type="transmembrane region" description="Helical" evidence="11">
    <location>
        <begin position="197"/>
        <end position="221"/>
    </location>
</feature>
<keyword evidence="14" id="KW-1185">Reference proteome</keyword>
<evidence type="ECO:0000256" key="9">
    <source>
        <dbReference type="ARBA" id="ARBA00023224"/>
    </source>
</evidence>
<evidence type="ECO:0000259" key="12">
    <source>
        <dbReference type="PROSITE" id="PS50262"/>
    </source>
</evidence>
<evidence type="ECO:0000256" key="7">
    <source>
        <dbReference type="ARBA" id="ARBA00023136"/>
    </source>
</evidence>
<dbReference type="GO" id="GO:0005886">
    <property type="term" value="C:plasma membrane"/>
    <property type="evidence" value="ECO:0007669"/>
    <property type="project" value="UniProtKB-SubCell"/>
</dbReference>
<dbReference type="CDD" id="cd15222">
    <property type="entry name" value="7tmA_OR51-like"/>
    <property type="match status" value="1"/>
</dbReference>
<evidence type="ECO:0000256" key="6">
    <source>
        <dbReference type="ARBA" id="ARBA00023040"/>
    </source>
</evidence>
<evidence type="ECO:0000256" key="8">
    <source>
        <dbReference type="ARBA" id="ARBA00023170"/>
    </source>
</evidence>
<dbReference type="FunFam" id="1.20.1070.10:FF:000002">
    <property type="entry name" value="Olfactory receptor"/>
    <property type="match status" value="1"/>
</dbReference>
<feature type="transmembrane region" description="Helical" evidence="11">
    <location>
        <begin position="61"/>
        <end position="86"/>
    </location>
</feature>
<keyword evidence="11" id="KW-1003">Cell membrane</keyword>
<evidence type="ECO:0000256" key="11">
    <source>
        <dbReference type="RuleBase" id="RU363047"/>
    </source>
</evidence>
<evidence type="ECO:0000256" key="3">
    <source>
        <dbReference type="ARBA" id="ARBA00022692"/>
    </source>
</evidence>
<dbReference type="GO" id="GO:0071396">
    <property type="term" value="P:cellular response to lipid"/>
    <property type="evidence" value="ECO:0007669"/>
    <property type="project" value="UniProtKB-ARBA"/>
</dbReference>
<dbReference type="Ensembl" id="ENSCSRT00000016844.1">
    <property type="protein sequence ID" value="ENSCSRP00000016138.1"/>
    <property type="gene ID" value="ENSCSRG00000012306.1"/>
</dbReference>
<dbReference type="InterPro" id="IPR050402">
    <property type="entry name" value="OR51/52/56-like"/>
</dbReference>
<dbReference type="PANTHER" id="PTHR26450:SF29">
    <property type="entry name" value="OLFACTORY RECEPTOR FAMILY 51 SUBFAMILY AF MEMBER 1"/>
    <property type="match status" value="1"/>
</dbReference>
<dbReference type="Gene3D" id="1.20.1070.10">
    <property type="entry name" value="Rhodopsin 7-helix transmembrane proteins"/>
    <property type="match status" value="1"/>
</dbReference>
<keyword evidence="8 10" id="KW-0675">Receptor</keyword>
<feature type="transmembrane region" description="Helical" evidence="11">
    <location>
        <begin position="271"/>
        <end position="292"/>
    </location>
</feature>
<name>A0A8C3SM40_CHESE</name>
<feature type="transmembrane region" description="Helical" evidence="11">
    <location>
        <begin position="242"/>
        <end position="265"/>
    </location>
</feature>
<dbReference type="PRINTS" id="PR00237">
    <property type="entry name" value="GPCRRHODOPSN"/>
</dbReference>
<sequence length="309" mass="34591">LGPAHHNISAVFFLTGIPGQEDVYLWISIPLCLMYVISILGNSVILFIIKTNPSLHEPMYIFLSMLAVTDLGLSISTIPTILGIYLFNSREISLDACFAQLFFIHSLSFIESAVLLSMAFDRFIAIHDPLRYASILTPPRIAKMGLVCVLRGVALAFPLPFLVKRFQYCRANVLSHSYCLHQEVMKMACSDITVNSIYGFFIIVSTVGLDSLLILLSYVMILKTVLSITSHEECLRSLSTCISHVCAVLVFYMPVIGLSVIHRFGKSFPPLLQILLGYVYLLVPPLMNPIVYSVKSKHLRARIIRVFVK</sequence>
<keyword evidence="9 10" id="KW-0807">Transducer</keyword>
<dbReference type="GO" id="GO:0004984">
    <property type="term" value="F:olfactory receptor activity"/>
    <property type="evidence" value="ECO:0007669"/>
    <property type="project" value="InterPro"/>
</dbReference>
<feature type="transmembrane region" description="Helical" evidence="11">
    <location>
        <begin position="141"/>
        <end position="163"/>
    </location>
</feature>
<dbReference type="Pfam" id="PF13853">
    <property type="entry name" value="7tm_4"/>
    <property type="match status" value="1"/>
</dbReference>
<accession>A0A8C3SM40</accession>
<dbReference type="PROSITE" id="PS50262">
    <property type="entry name" value="G_PROTEIN_RECEP_F1_2"/>
    <property type="match status" value="1"/>
</dbReference>
<keyword evidence="6 10" id="KW-0297">G-protein coupled receptor</keyword>
<keyword evidence="7 11" id="KW-0472">Membrane</keyword>
<keyword evidence="2 11" id="KW-0716">Sensory transduction</keyword>
<evidence type="ECO:0000256" key="10">
    <source>
        <dbReference type="RuleBase" id="RU000688"/>
    </source>
</evidence>